<protein>
    <recommendedName>
        <fullName evidence="1">N-acetyltransferase domain-containing protein</fullName>
    </recommendedName>
</protein>
<dbReference type="RefSeq" id="WP_239123441.1">
    <property type="nucleotide sequence ID" value="NZ_BONY01000006.1"/>
</dbReference>
<sequence length="308" mass="33246">MTIVRPAQPTEIPALTEYSGDGERNAATAGYLTSLLESGCTKPEWCLVAEEPGAGLVGNVVLWTAPGHPEPIDIVLLDATDASVGGRLLERAGELARSLGAQRQGHCWDSPAQAPQFQRDPQLRAQLLADAGFAVDRDGERFAWRTADGMPELDPRLTWRPLTELGEAPFVDLLEDILANTADALLRAAVAEQGLRKAAEAHFRECLEYDHQPHWYEIGYDPDGTAAALSLPARNAAFPIIGMVGVATAHRGKGYATSVVARGTHLLAISGATEIRGDCDRSNVAMVKAFARCGYQNFANRRMYSRAL</sequence>
<evidence type="ECO:0000313" key="3">
    <source>
        <dbReference type="Proteomes" id="UP000612899"/>
    </source>
</evidence>
<reference evidence="2" key="1">
    <citation type="submission" date="2021-01" db="EMBL/GenBank/DDBJ databases">
        <title>Whole genome shotgun sequence of Rhizocola hellebori NBRC 109834.</title>
        <authorList>
            <person name="Komaki H."/>
            <person name="Tamura T."/>
        </authorList>
    </citation>
    <scope>NUCLEOTIDE SEQUENCE</scope>
    <source>
        <strain evidence="2">NBRC 109834</strain>
    </source>
</reference>
<comment type="caution">
    <text evidence="2">The sequence shown here is derived from an EMBL/GenBank/DDBJ whole genome shotgun (WGS) entry which is preliminary data.</text>
</comment>
<feature type="domain" description="N-acetyltransferase" evidence="1">
    <location>
        <begin position="157"/>
        <end position="308"/>
    </location>
</feature>
<dbReference type="Pfam" id="PF00583">
    <property type="entry name" value="Acetyltransf_1"/>
    <property type="match status" value="1"/>
</dbReference>
<dbReference type="Gene3D" id="3.40.630.30">
    <property type="match status" value="1"/>
</dbReference>
<dbReference type="EMBL" id="BONY01000006">
    <property type="protein sequence ID" value="GIH03156.1"/>
    <property type="molecule type" value="Genomic_DNA"/>
</dbReference>
<evidence type="ECO:0000259" key="1">
    <source>
        <dbReference type="PROSITE" id="PS51186"/>
    </source>
</evidence>
<dbReference type="Proteomes" id="UP000612899">
    <property type="component" value="Unassembled WGS sequence"/>
</dbReference>
<dbReference type="PROSITE" id="PS51186">
    <property type="entry name" value="GNAT"/>
    <property type="match status" value="1"/>
</dbReference>
<keyword evidence="3" id="KW-1185">Reference proteome</keyword>
<dbReference type="GO" id="GO:0016747">
    <property type="term" value="F:acyltransferase activity, transferring groups other than amino-acyl groups"/>
    <property type="evidence" value="ECO:0007669"/>
    <property type="project" value="InterPro"/>
</dbReference>
<gene>
    <name evidence="2" type="ORF">Rhe02_12230</name>
</gene>
<dbReference type="SUPFAM" id="SSF55729">
    <property type="entry name" value="Acyl-CoA N-acyltransferases (Nat)"/>
    <property type="match status" value="1"/>
</dbReference>
<name>A0A8J3Q4C9_9ACTN</name>
<proteinExistence type="predicted"/>
<dbReference type="AlphaFoldDB" id="A0A8J3Q4C9"/>
<dbReference type="InterPro" id="IPR000182">
    <property type="entry name" value="GNAT_dom"/>
</dbReference>
<accession>A0A8J3Q4C9</accession>
<organism evidence="2 3">
    <name type="scientific">Rhizocola hellebori</name>
    <dbReference type="NCBI Taxonomy" id="1392758"/>
    <lineage>
        <taxon>Bacteria</taxon>
        <taxon>Bacillati</taxon>
        <taxon>Actinomycetota</taxon>
        <taxon>Actinomycetes</taxon>
        <taxon>Micromonosporales</taxon>
        <taxon>Micromonosporaceae</taxon>
        <taxon>Rhizocola</taxon>
    </lineage>
</organism>
<evidence type="ECO:0000313" key="2">
    <source>
        <dbReference type="EMBL" id="GIH03156.1"/>
    </source>
</evidence>
<dbReference type="InterPro" id="IPR016181">
    <property type="entry name" value="Acyl_CoA_acyltransferase"/>
</dbReference>